<keyword evidence="1" id="KW-0812">Transmembrane</keyword>
<feature type="transmembrane region" description="Helical" evidence="1">
    <location>
        <begin position="12"/>
        <end position="31"/>
    </location>
</feature>
<sequence>MVTTERGRGGGGWIVAILLLVALVAVLYFVFGNRLGRAADDVGVNVNIDVPDKVKVELPDEITVDGNGTN</sequence>
<organism evidence="2 3">
    <name type="scientific">Allosphingosinicella deserti</name>
    <dbReference type="NCBI Taxonomy" id="2116704"/>
    <lineage>
        <taxon>Bacteria</taxon>
        <taxon>Pseudomonadati</taxon>
        <taxon>Pseudomonadota</taxon>
        <taxon>Alphaproteobacteria</taxon>
        <taxon>Sphingomonadales</taxon>
        <taxon>Sphingomonadaceae</taxon>
        <taxon>Allosphingosinicella</taxon>
    </lineage>
</organism>
<evidence type="ECO:0000313" key="2">
    <source>
        <dbReference type="EMBL" id="PSJ39988.1"/>
    </source>
</evidence>
<keyword evidence="1" id="KW-0472">Membrane</keyword>
<evidence type="ECO:0000313" key="3">
    <source>
        <dbReference type="Proteomes" id="UP000241167"/>
    </source>
</evidence>
<reference evidence="2 3" key="1">
    <citation type="submission" date="2018-03" db="EMBL/GenBank/DDBJ databases">
        <title>The draft genome of Sphingosinicella sp. GL-C-18.</title>
        <authorList>
            <person name="Liu L."/>
            <person name="Li L."/>
            <person name="Liang L."/>
            <person name="Zhang X."/>
            <person name="Wang T."/>
        </authorList>
    </citation>
    <scope>NUCLEOTIDE SEQUENCE [LARGE SCALE GENOMIC DNA]</scope>
    <source>
        <strain evidence="2 3">GL-C-18</strain>
    </source>
</reference>
<dbReference type="AlphaFoldDB" id="A0A2P7QPW3"/>
<comment type="caution">
    <text evidence="2">The sequence shown here is derived from an EMBL/GenBank/DDBJ whole genome shotgun (WGS) entry which is preliminary data.</text>
</comment>
<accession>A0A2P7QPW3</accession>
<proteinExistence type="predicted"/>
<protein>
    <submittedName>
        <fullName evidence="2">Uncharacterized protein</fullName>
    </submittedName>
</protein>
<dbReference type="EMBL" id="PXYI01000004">
    <property type="protein sequence ID" value="PSJ39988.1"/>
    <property type="molecule type" value="Genomic_DNA"/>
</dbReference>
<evidence type="ECO:0000256" key="1">
    <source>
        <dbReference type="SAM" id="Phobius"/>
    </source>
</evidence>
<dbReference type="OrthoDB" id="9988983at2"/>
<gene>
    <name evidence="2" type="ORF">C7I55_13955</name>
</gene>
<name>A0A2P7QPW3_9SPHN</name>
<dbReference type="Proteomes" id="UP000241167">
    <property type="component" value="Unassembled WGS sequence"/>
</dbReference>
<keyword evidence="1" id="KW-1133">Transmembrane helix</keyword>
<keyword evidence="3" id="KW-1185">Reference proteome</keyword>